<feature type="domain" description="CusB-like beta-barrel" evidence="3">
    <location>
        <begin position="191"/>
        <end position="266"/>
    </location>
</feature>
<protein>
    <submittedName>
        <fullName evidence="5">Probable Co/Zn/Cd efflux system membrane fusion protein</fullName>
    </submittedName>
</protein>
<dbReference type="Proteomes" id="UP000032900">
    <property type="component" value="Unassembled WGS sequence"/>
</dbReference>
<sequence>MNIRILFQLVVLTFILNACSQKGGTIEQHKDTIYVKTYKVGLQEEKTTSNYLGIVEEEISASISFPLTGNIDAIKVSEGQKIKQGDLLATLNDYSLKNAHSMALATLNQAEDAMKRIQMLYDNKSLPEIQYIEMQTNLEKARAAEAIARKNMNDSRLKAPFSGVVGKIRVEAGENILPNQPVITLLKISNVHVKVAVPENEINKLKVGQTASIRISAVSTDLFQGKVISKGVISDAISHTYPVLILVKNNEFLLLPGMVSEAQINSGNSNSKVVVPNNSILIDGDGNYYVWKLMQGKATKQVVKIGTQNHNGVEILNGLINDDVIITDGYQKVSNGQKVEVL</sequence>
<dbReference type="Pfam" id="PF25989">
    <property type="entry name" value="YknX_C"/>
    <property type="match status" value="1"/>
</dbReference>
<feature type="domain" description="YknX-like C-terminal permuted SH3-like" evidence="4">
    <location>
        <begin position="273"/>
        <end position="341"/>
    </location>
</feature>
<dbReference type="InterPro" id="IPR058637">
    <property type="entry name" value="YknX-like_C"/>
</dbReference>
<comment type="similarity">
    <text evidence="1">Belongs to the membrane fusion protein (MFP) (TC 8.A.1) family.</text>
</comment>
<keyword evidence="6" id="KW-1185">Reference proteome</keyword>
<feature type="domain" description="Multidrug resistance protein MdtA-like barrel-sandwich hybrid" evidence="2">
    <location>
        <begin position="68"/>
        <end position="181"/>
    </location>
</feature>
<dbReference type="RefSeq" id="WP_062128700.1">
    <property type="nucleotide sequence ID" value="NZ_BAZW01000088.1"/>
</dbReference>
<name>A0A0E9LRD4_9BACT</name>
<proteinExistence type="inferred from homology"/>
<comment type="caution">
    <text evidence="5">The sequence shown here is derived from an EMBL/GenBank/DDBJ whole genome shotgun (WGS) entry which is preliminary data.</text>
</comment>
<dbReference type="AlphaFoldDB" id="A0A0E9LRD4"/>
<organism evidence="5 6">
    <name type="scientific">Geofilum rubicundum JCM 15548</name>
    <dbReference type="NCBI Taxonomy" id="1236989"/>
    <lineage>
        <taxon>Bacteria</taxon>
        <taxon>Pseudomonadati</taxon>
        <taxon>Bacteroidota</taxon>
        <taxon>Bacteroidia</taxon>
        <taxon>Marinilabiliales</taxon>
        <taxon>Marinilabiliaceae</taxon>
        <taxon>Geofilum</taxon>
    </lineage>
</organism>
<dbReference type="InterPro" id="IPR058625">
    <property type="entry name" value="MdtA-like_BSH"/>
</dbReference>
<evidence type="ECO:0000259" key="2">
    <source>
        <dbReference type="Pfam" id="PF25917"/>
    </source>
</evidence>
<dbReference type="GO" id="GO:1990281">
    <property type="term" value="C:efflux pump complex"/>
    <property type="evidence" value="ECO:0007669"/>
    <property type="project" value="TreeGrafter"/>
</dbReference>
<dbReference type="InterPro" id="IPR058792">
    <property type="entry name" value="Beta-barrel_RND_2"/>
</dbReference>
<accession>A0A0E9LRD4</accession>
<gene>
    <name evidence="5" type="ORF">JCM15548_14552</name>
</gene>
<dbReference type="Gene3D" id="2.40.420.20">
    <property type="match status" value="1"/>
</dbReference>
<dbReference type="Pfam" id="PF25954">
    <property type="entry name" value="Beta-barrel_RND_2"/>
    <property type="match status" value="1"/>
</dbReference>
<dbReference type="EMBL" id="BAZW01000088">
    <property type="protein sequence ID" value="GAO27706.1"/>
    <property type="molecule type" value="Genomic_DNA"/>
</dbReference>
<dbReference type="Pfam" id="PF25917">
    <property type="entry name" value="BSH_RND"/>
    <property type="match status" value="1"/>
</dbReference>
<evidence type="ECO:0000259" key="3">
    <source>
        <dbReference type="Pfam" id="PF25954"/>
    </source>
</evidence>
<evidence type="ECO:0000313" key="5">
    <source>
        <dbReference type="EMBL" id="GAO27706.1"/>
    </source>
</evidence>
<evidence type="ECO:0000313" key="6">
    <source>
        <dbReference type="Proteomes" id="UP000032900"/>
    </source>
</evidence>
<dbReference type="PANTHER" id="PTHR30469:SF20">
    <property type="entry name" value="EFFLUX RND TRANSPORTER PERIPLASMIC ADAPTOR SUBUNIT"/>
    <property type="match status" value="1"/>
</dbReference>
<evidence type="ECO:0000256" key="1">
    <source>
        <dbReference type="ARBA" id="ARBA00009477"/>
    </source>
</evidence>
<dbReference type="NCBIfam" id="TIGR01730">
    <property type="entry name" value="RND_mfp"/>
    <property type="match status" value="1"/>
</dbReference>
<dbReference type="InterPro" id="IPR006143">
    <property type="entry name" value="RND_pump_MFP"/>
</dbReference>
<dbReference type="SUPFAM" id="SSF111369">
    <property type="entry name" value="HlyD-like secretion proteins"/>
    <property type="match status" value="1"/>
</dbReference>
<dbReference type="Gene3D" id="2.40.50.100">
    <property type="match status" value="1"/>
</dbReference>
<evidence type="ECO:0000259" key="4">
    <source>
        <dbReference type="Pfam" id="PF25989"/>
    </source>
</evidence>
<dbReference type="Gene3D" id="1.10.287.470">
    <property type="entry name" value="Helix hairpin bin"/>
    <property type="match status" value="1"/>
</dbReference>
<dbReference type="PANTHER" id="PTHR30469">
    <property type="entry name" value="MULTIDRUG RESISTANCE PROTEIN MDTA"/>
    <property type="match status" value="1"/>
</dbReference>
<dbReference type="GO" id="GO:0015562">
    <property type="term" value="F:efflux transmembrane transporter activity"/>
    <property type="evidence" value="ECO:0007669"/>
    <property type="project" value="TreeGrafter"/>
</dbReference>
<dbReference type="Gene3D" id="2.40.30.170">
    <property type="match status" value="1"/>
</dbReference>
<dbReference type="STRING" id="1236989.JCM15548_14552"/>
<reference evidence="5 6" key="1">
    <citation type="journal article" date="2015" name="Microbes Environ.">
        <title>Distribution and evolution of nitrogen fixation genes in the phylum bacteroidetes.</title>
        <authorList>
            <person name="Inoue J."/>
            <person name="Oshima K."/>
            <person name="Suda W."/>
            <person name="Sakamoto M."/>
            <person name="Iino T."/>
            <person name="Noda S."/>
            <person name="Hongoh Y."/>
            <person name="Hattori M."/>
            <person name="Ohkuma M."/>
        </authorList>
    </citation>
    <scope>NUCLEOTIDE SEQUENCE [LARGE SCALE GENOMIC DNA]</scope>
    <source>
        <strain evidence="5">JCM 15548</strain>
    </source>
</reference>